<protein>
    <submittedName>
        <fullName evidence="1">Uncharacterized protein</fullName>
    </submittedName>
</protein>
<dbReference type="AlphaFoldDB" id="A0A8X6YS40"/>
<dbReference type="EMBL" id="BMAV01022867">
    <property type="protein sequence ID" value="GFY78205.1"/>
    <property type="molecule type" value="Genomic_DNA"/>
</dbReference>
<proteinExistence type="predicted"/>
<name>A0A8X6YS40_9ARAC</name>
<dbReference type="Proteomes" id="UP000886998">
    <property type="component" value="Unassembled WGS sequence"/>
</dbReference>
<sequence>MLCAVDPRQQLLMQLIMWYFRVLHALRIPNLHQLDDCLN</sequence>
<evidence type="ECO:0000313" key="2">
    <source>
        <dbReference type="Proteomes" id="UP000886998"/>
    </source>
</evidence>
<comment type="caution">
    <text evidence="1">The sequence shown here is derived from an EMBL/GenBank/DDBJ whole genome shotgun (WGS) entry which is preliminary data.</text>
</comment>
<keyword evidence="2" id="KW-1185">Reference proteome</keyword>
<feature type="non-terminal residue" evidence="1">
    <location>
        <position position="39"/>
    </location>
</feature>
<accession>A0A8X6YS40</accession>
<gene>
    <name evidence="1" type="ORF">TNIN_122181</name>
</gene>
<evidence type="ECO:0000313" key="1">
    <source>
        <dbReference type="EMBL" id="GFY78205.1"/>
    </source>
</evidence>
<reference evidence="1" key="1">
    <citation type="submission" date="2020-08" db="EMBL/GenBank/DDBJ databases">
        <title>Multicomponent nature underlies the extraordinary mechanical properties of spider dragline silk.</title>
        <authorList>
            <person name="Kono N."/>
            <person name="Nakamura H."/>
            <person name="Mori M."/>
            <person name="Yoshida Y."/>
            <person name="Ohtoshi R."/>
            <person name="Malay A.D."/>
            <person name="Moran D.A.P."/>
            <person name="Tomita M."/>
            <person name="Numata K."/>
            <person name="Arakawa K."/>
        </authorList>
    </citation>
    <scope>NUCLEOTIDE SEQUENCE</scope>
</reference>
<organism evidence="1 2">
    <name type="scientific">Trichonephila inaurata madagascariensis</name>
    <dbReference type="NCBI Taxonomy" id="2747483"/>
    <lineage>
        <taxon>Eukaryota</taxon>
        <taxon>Metazoa</taxon>
        <taxon>Ecdysozoa</taxon>
        <taxon>Arthropoda</taxon>
        <taxon>Chelicerata</taxon>
        <taxon>Arachnida</taxon>
        <taxon>Araneae</taxon>
        <taxon>Araneomorphae</taxon>
        <taxon>Entelegynae</taxon>
        <taxon>Araneoidea</taxon>
        <taxon>Nephilidae</taxon>
        <taxon>Trichonephila</taxon>
        <taxon>Trichonephila inaurata</taxon>
    </lineage>
</organism>